<dbReference type="GO" id="GO:1990904">
    <property type="term" value="C:ribonucleoprotein complex"/>
    <property type="evidence" value="ECO:0007669"/>
    <property type="project" value="UniProtKB-KW"/>
</dbReference>
<dbReference type="Proteomes" id="UP000280307">
    <property type="component" value="Unassembled WGS sequence"/>
</dbReference>
<protein>
    <recommendedName>
        <fullName evidence="3 4">Small ribosomal subunit protein bS6</fullName>
    </recommendedName>
</protein>
<gene>
    <name evidence="4 6" type="primary">rpsF</name>
    <name evidence="6" type="ORF">EI684_06800</name>
</gene>
<dbReference type="Gene3D" id="3.30.70.60">
    <property type="match status" value="1"/>
</dbReference>
<dbReference type="GO" id="GO:0070181">
    <property type="term" value="F:small ribosomal subunit rRNA binding"/>
    <property type="evidence" value="ECO:0007669"/>
    <property type="project" value="TreeGrafter"/>
</dbReference>
<dbReference type="EMBL" id="RSAS01000261">
    <property type="protein sequence ID" value="RRR74535.1"/>
    <property type="molecule type" value="Genomic_DNA"/>
</dbReference>
<feature type="chain" id="PRO_5019289468" description="Small ribosomal subunit protein bS6" evidence="5">
    <location>
        <begin position="23"/>
        <end position="170"/>
    </location>
</feature>
<keyword evidence="5" id="KW-0732">Signal</keyword>
<comment type="function">
    <text evidence="2 4">Binds together with bS18 to 16S ribosomal RNA.</text>
</comment>
<keyword evidence="4 6" id="KW-0689">Ribosomal protein</keyword>
<evidence type="ECO:0000256" key="5">
    <source>
        <dbReference type="SAM" id="SignalP"/>
    </source>
</evidence>
<evidence type="ECO:0000256" key="3">
    <source>
        <dbReference type="ARBA" id="ARBA00035294"/>
    </source>
</evidence>
<keyword evidence="4" id="KW-0694">RNA-binding</keyword>
<dbReference type="GO" id="GO:0003735">
    <property type="term" value="F:structural constituent of ribosome"/>
    <property type="evidence" value="ECO:0007669"/>
    <property type="project" value="InterPro"/>
</dbReference>
<evidence type="ECO:0000313" key="7">
    <source>
        <dbReference type="Proteomes" id="UP000280307"/>
    </source>
</evidence>
<dbReference type="GO" id="GO:0005840">
    <property type="term" value="C:ribosome"/>
    <property type="evidence" value="ECO:0007669"/>
    <property type="project" value="UniProtKB-KW"/>
</dbReference>
<proteinExistence type="inferred from homology"/>
<dbReference type="InterPro" id="IPR000529">
    <property type="entry name" value="Ribosomal_bS6"/>
</dbReference>
<dbReference type="HAMAP" id="MF_00360">
    <property type="entry name" value="Ribosomal_bS6"/>
    <property type="match status" value="1"/>
</dbReference>
<dbReference type="PANTHER" id="PTHR21011:SF1">
    <property type="entry name" value="SMALL RIBOSOMAL SUBUNIT PROTEIN BS6M"/>
    <property type="match status" value="1"/>
</dbReference>
<dbReference type="PANTHER" id="PTHR21011">
    <property type="entry name" value="MITOCHONDRIAL 28S RIBOSOMAL PROTEIN S6"/>
    <property type="match status" value="1"/>
</dbReference>
<dbReference type="CDD" id="cd00473">
    <property type="entry name" value="bS6"/>
    <property type="match status" value="1"/>
</dbReference>
<accession>A0A426U3T2</accession>
<dbReference type="NCBIfam" id="TIGR00166">
    <property type="entry name" value="S6"/>
    <property type="match status" value="1"/>
</dbReference>
<dbReference type="AlphaFoldDB" id="A0A426U3T2"/>
<comment type="similarity">
    <text evidence="1 4">Belongs to the bacterial ribosomal protein bS6 family.</text>
</comment>
<evidence type="ECO:0000256" key="4">
    <source>
        <dbReference type="HAMAP-Rule" id="MF_00360"/>
    </source>
</evidence>
<evidence type="ECO:0000256" key="1">
    <source>
        <dbReference type="ARBA" id="ARBA00009512"/>
    </source>
</evidence>
<comment type="caution">
    <text evidence="6">The sequence shown here is derived from an EMBL/GenBank/DDBJ whole genome shotgun (WGS) entry which is preliminary data.</text>
</comment>
<evidence type="ECO:0000313" key="6">
    <source>
        <dbReference type="EMBL" id="RRR74535.1"/>
    </source>
</evidence>
<sequence length="170" mass="18511">MAPRHLARPCFSFCSAAPLACAAGNETSGTSPEEDGVRERQRDYEIVFVISPLAANDEGVAAVLERLRQTIDQQGGEVGAINHAAPWGRRKLAYPIREYVSGEASRRNFTEGFYVLMNFRLGAAKVIELERTIKLTDTILRYLITVIEHKGKGSTSTAAAPEAVAETSEA</sequence>
<dbReference type="InterPro" id="IPR014717">
    <property type="entry name" value="Transl_elong_EF1B/ribsomal_bS6"/>
</dbReference>
<dbReference type="InterPro" id="IPR035980">
    <property type="entry name" value="Ribosomal_bS6_sf"/>
</dbReference>
<dbReference type="GO" id="GO:0006412">
    <property type="term" value="P:translation"/>
    <property type="evidence" value="ECO:0007669"/>
    <property type="project" value="UniProtKB-UniRule"/>
</dbReference>
<dbReference type="InterPro" id="IPR020814">
    <property type="entry name" value="Ribosomal_S6_plastid/chlpt"/>
</dbReference>
<dbReference type="Pfam" id="PF01250">
    <property type="entry name" value="Ribosomal_S6"/>
    <property type="match status" value="1"/>
</dbReference>
<dbReference type="SUPFAM" id="SSF54995">
    <property type="entry name" value="Ribosomal protein S6"/>
    <property type="match status" value="1"/>
</dbReference>
<dbReference type="GO" id="GO:0005737">
    <property type="term" value="C:cytoplasm"/>
    <property type="evidence" value="ECO:0007669"/>
    <property type="project" value="UniProtKB-ARBA"/>
</dbReference>
<reference evidence="6 7" key="1">
    <citation type="submission" date="2018-12" db="EMBL/GenBank/DDBJ databases">
        <title>Genome Sequence of Candidatus Viridilinea halotolerans isolated from saline sulfide-rich spring.</title>
        <authorList>
            <person name="Grouzdev D.S."/>
            <person name="Burganskaya E.I."/>
            <person name="Krutkina M.S."/>
            <person name="Sukhacheva M.V."/>
            <person name="Gorlenko V.M."/>
        </authorList>
    </citation>
    <scope>NUCLEOTIDE SEQUENCE [LARGE SCALE GENOMIC DNA]</scope>
    <source>
        <strain evidence="6">Chok-6</strain>
    </source>
</reference>
<keyword evidence="4" id="KW-0687">Ribonucleoprotein</keyword>
<name>A0A426U3T2_9CHLR</name>
<feature type="signal peptide" evidence="5">
    <location>
        <begin position="1"/>
        <end position="22"/>
    </location>
</feature>
<evidence type="ECO:0000256" key="2">
    <source>
        <dbReference type="ARBA" id="ARBA00035104"/>
    </source>
</evidence>
<organism evidence="6 7">
    <name type="scientific">Candidatus Viridilinea halotolerans</name>
    <dbReference type="NCBI Taxonomy" id="2491704"/>
    <lineage>
        <taxon>Bacteria</taxon>
        <taxon>Bacillati</taxon>
        <taxon>Chloroflexota</taxon>
        <taxon>Chloroflexia</taxon>
        <taxon>Chloroflexales</taxon>
        <taxon>Chloroflexineae</taxon>
        <taxon>Oscillochloridaceae</taxon>
        <taxon>Candidatus Viridilinea</taxon>
    </lineage>
</organism>
<keyword evidence="4" id="KW-0699">rRNA-binding</keyword>